<keyword evidence="3" id="KW-1185">Reference proteome</keyword>
<name>A0A510HH74_9ACTN</name>
<evidence type="ECO:0000313" key="2">
    <source>
        <dbReference type="EMBL" id="BBL79248.1"/>
    </source>
</evidence>
<proteinExistence type="predicted"/>
<gene>
    <name evidence="2" type="ORF">RxyAA322_11020</name>
</gene>
<evidence type="ECO:0000256" key="1">
    <source>
        <dbReference type="SAM" id="Phobius"/>
    </source>
</evidence>
<dbReference type="AlphaFoldDB" id="A0A510HH74"/>
<accession>A0A510HH74</accession>
<dbReference type="Proteomes" id="UP000318065">
    <property type="component" value="Chromosome"/>
</dbReference>
<organism evidence="2 3">
    <name type="scientific">Rubrobacter xylanophilus</name>
    <dbReference type="NCBI Taxonomy" id="49319"/>
    <lineage>
        <taxon>Bacteria</taxon>
        <taxon>Bacillati</taxon>
        <taxon>Actinomycetota</taxon>
        <taxon>Rubrobacteria</taxon>
        <taxon>Rubrobacterales</taxon>
        <taxon>Rubrobacteraceae</taxon>
        <taxon>Rubrobacter</taxon>
    </lineage>
</organism>
<evidence type="ECO:0000313" key="3">
    <source>
        <dbReference type="Proteomes" id="UP000318065"/>
    </source>
</evidence>
<keyword evidence="1" id="KW-0812">Transmembrane</keyword>
<sequence length="88" mass="9258">MGEEGGQRGGRGRLRGGCLGMLLELAFWVASTVLISVGTFLLLFGLLRSDPPPEPETVAAILAVPVGAYAFLRVGRSILRDLCGGKTE</sequence>
<protein>
    <submittedName>
        <fullName evidence="2">Uncharacterized protein</fullName>
    </submittedName>
</protein>
<keyword evidence="1" id="KW-0472">Membrane</keyword>
<feature type="transmembrane region" description="Helical" evidence="1">
    <location>
        <begin position="58"/>
        <end position="75"/>
    </location>
</feature>
<reference evidence="2" key="1">
    <citation type="journal article" date="2019" name="Microbiol. Resour. Announc.">
        <title>Complete Genome Sequence of Rubrobacter xylanophilus Strain AA3-22, Isolated from Arima Onsen in Japan.</title>
        <authorList>
            <person name="Tomariguchi N."/>
            <person name="Miyazaki K."/>
        </authorList>
    </citation>
    <scope>NUCLEOTIDE SEQUENCE [LARGE SCALE GENOMIC DNA]</scope>
    <source>
        <strain evidence="2">AA3-22</strain>
    </source>
</reference>
<feature type="transmembrane region" description="Helical" evidence="1">
    <location>
        <begin position="21"/>
        <end position="46"/>
    </location>
</feature>
<keyword evidence="1" id="KW-1133">Transmembrane helix</keyword>
<dbReference type="EMBL" id="AP019791">
    <property type="protein sequence ID" value="BBL79248.1"/>
    <property type="molecule type" value="Genomic_DNA"/>
</dbReference>